<dbReference type="EMBL" id="CAADFL010000125">
    <property type="protein sequence ID" value="VFK10012.1"/>
    <property type="molecule type" value="Genomic_DNA"/>
</dbReference>
<protein>
    <submittedName>
        <fullName evidence="3">Uncharacterized protein</fullName>
    </submittedName>
</protein>
<organism evidence="3">
    <name type="scientific">Candidatus Kentrum sp. FM</name>
    <dbReference type="NCBI Taxonomy" id="2126340"/>
    <lineage>
        <taxon>Bacteria</taxon>
        <taxon>Pseudomonadati</taxon>
        <taxon>Pseudomonadota</taxon>
        <taxon>Gammaproteobacteria</taxon>
        <taxon>Candidatus Kentrum</taxon>
    </lineage>
</organism>
<name>A0A450VZ21_9GAMM</name>
<sequence>MAPELRLARRCKSTKVCHDWASCSSPHSPILALFRLASHVWPVFYKSGPRLGCEPKCDFSQAPTEGRGDSEPKMPARGCNLRHGSAEASPSRISLTLPKPYLGILVLGQDSDKLHFGSHPLAYGRGIFSQPLSDALFLKIAVIRHPTENNLPKLRSLDHIKHLFSFARRQAHSELCNCHCSTEAGRESVTKSVTKSVTNRQARWVNYFLWGVLLETQRDGSVSDRSERCVEAFPVEFFDISGFLDSIQPCSSLSTVTL</sequence>
<accession>A0A450VZ21</accession>
<evidence type="ECO:0000313" key="3">
    <source>
        <dbReference type="EMBL" id="VFK10012.1"/>
    </source>
</evidence>
<dbReference type="EMBL" id="CAADFA010000083">
    <property type="protein sequence ID" value="VFJ50313.1"/>
    <property type="molecule type" value="Genomic_DNA"/>
</dbReference>
<gene>
    <name evidence="1" type="ORF">BECKFM1743A_GA0114220_100743</name>
    <name evidence="3" type="ORF">BECKFM1743B_GA0114221_101254</name>
    <name evidence="2" type="ORF">BECKFM1743C_GA0114222_100834</name>
</gene>
<dbReference type="AlphaFoldDB" id="A0A450VZ21"/>
<dbReference type="EMBL" id="CAADEZ010000074">
    <property type="protein sequence ID" value="VFJ49636.1"/>
    <property type="molecule type" value="Genomic_DNA"/>
</dbReference>
<evidence type="ECO:0000313" key="2">
    <source>
        <dbReference type="EMBL" id="VFJ50313.1"/>
    </source>
</evidence>
<proteinExistence type="predicted"/>
<evidence type="ECO:0000313" key="1">
    <source>
        <dbReference type="EMBL" id="VFJ49636.1"/>
    </source>
</evidence>
<reference evidence="3" key="1">
    <citation type="submission" date="2019-02" db="EMBL/GenBank/DDBJ databases">
        <authorList>
            <person name="Gruber-Vodicka R. H."/>
            <person name="Seah K. B. B."/>
        </authorList>
    </citation>
    <scope>NUCLEOTIDE SEQUENCE</scope>
    <source>
        <strain evidence="1">BECK_BZ163</strain>
        <strain evidence="3">BECK_BZ164</strain>
        <strain evidence="2">BECK_BZ165</strain>
    </source>
</reference>